<dbReference type="InterPro" id="IPR014825">
    <property type="entry name" value="DNA_alkylation"/>
</dbReference>
<dbReference type="SUPFAM" id="SSF48371">
    <property type="entry name" value="ARM repeat"/>
    <property type="match status" value="1"/>
</dbReference>
<dbReference type="RefSeq" id="WP_343910038.1">
    <property type="nucleotide sequence ID" value="NZ_BAAAJE010000027.1"/>
</dbReference>
<organism evidence="1 2">
    <name type="scientific">Nocardioides aquiterrae</name>
    <dbReference type="NCBI Taxonomy" id="203799"/>
    <lineage>
        <taxon>Bacteria</taxon>
        <taxon>Bacillati</taxon>
        <taxon>Actinomycetota</taxon>
        <taxon>Actinomycetes</taxon>
        <taxon>Propionibacteriales</taxon>
        <taxon>Nocardioidaceae</taxon>
        <taxon>Nocardioides</taxon>
    </lineage>
</organism>
<dbReference type="Gene3D" id="1.25.10.90">
    <property type="match status" value="1"/>
</dbReference>
<reference evidence="1 2" key="1">
    <citation type="journal article" date="2019" name="Int. J. Syst. Evol. Microbiol.">
        <title>The Global Catalogue of Microorganisms (GCM) 10K type strain sequencing project: providing services to taxonomists for standard genome sequencing and annotation.</title>
        <authorList>
            <consortium name="The Broad Institute Genomics Platform"/>
            <consortium name="The Broad Institute Genome Sequencing Center for Infectious Disease"/>
            <person name="Wu L."/>
            <person name="Ma J."/>
        </authorList>
    </citation>
    <scope>NUCLEOTIDE SEQUENCE [LARGE SCALE GENOMIC DNA]</scope>
    <source>
        <strain evidence="1 2">JCM 11813</strain>
    </source>
</reference>
<protein>
    <submittedName>
        <fullName evidence="1">DNA alkylation repair protein</fullName>
    </submittedName>
</protein>
<keyword evidence="2" id="KW-1185">Reference proteome</keyword>
<comment type="caution">
    <text evidence="1">The sequence shown here is derived from an EMBL/GenBank/DDBJ whole genome shotgun (WGS) entry which is preliminary data.</text>
</comment>
<dbReference type="Pfam" id="PF08713">
    <property type="entry name" value="DNA_alkylation"/>
    <property type="match status" value="1"/>
</dbReference>
<evidence type="ECO:0000313" key="2">
    <source>
        <dbReference type="Proteomes" id="UP001499979"/>
    </source>
</evidence>
<dbReference type="CDD" id="cd07064">
    <property type="entry name" value="AlkD_like_1"/>
    <property type="match status" value="1"/>
</dbReference>
<name>A0ABN1UQQ2_9ACTN</name>
<dbReference type="InterPro" id="IPR016024">
    <property type="entry name" value="ARM-type_fold"/>
</dbReference>
<proteinExistence type="predicted"/>
<dbReference type="Proteomes" id="UP001499979">
    <property type="component" value="Unassembled WGS sequence"/>
</dbReference>
<dbReference type="PANTHER" id="PTHR34070">
    <property type="entry name" value="ARMADILLO-TYPE FOLD"/>
    <property type="match status" value="1"/>
</dbReference>
<gene>
    <name evidence="1" type="ORF">GCM10009606_42700</name>
</gene>
<sequence length="230" mass="25673">MPADLALVTAVRAALAERADPERAAAQQRYMKSAMPYRGLAAPQLKAALRPLLAEHPPEDRASWEATVRELWDAAEYREERYAALALAGHRAARPWLDAGSVPLFRHLVVTGAWWDVVDDVATHLVGDALAAHRAELTPVLRGWATDADPWLRRAAVICQVGDREATDTDLLRHAVEANVDDPTFWLRKAVGWALRDYARTDPDWVRAEVDRLGDRLSGLSRREALKHLT</sequence>
<evidence type="ECO:0000313" key="1">
    <source>
        <dbReference type="EMBL" id="GAA1160089.1"/>
    </source>
</evidence>
<dbReference type="EMBL" id="BAAAJE010000027">
    <property type="protein sequence ID" value="GAA1160089.1"/>
    <property type="molecule type" value="Genomic_DNA"/>
</dbReference>
<dbReference type="PANTHER" id="PTHR34070:SF1">
    <property type="entry name" value="DNA ALKYLATION REPAIR PROTEIN"/>
    <property type="match status" value="1"/>
</dbReference>
<accession>A0ABN1UQQ2</accession>